<evidence type="ECO:0000259" key="7">
    <source>
        <dbReference type="Pfam" id="PF02911"/>
    </source>
</evidence>
<dbReference type="SUPFAM" id="SSF53328">
    <property type="entry name" value="Formyltransferase"/>
    <property type="match status" value="1"/>
</dbReference>
<dbReference type="RefSeq" id="WP_028528807.1">
    <property type="nucleotide sequence ID" value="NZ_CABLBR010000015.1"/>
</dbReference>
<dbReference type="InterPro" id="IPR005794">
    <property type="entry name" value="Fmt"/>
</dbReference>
<dbReference type="Proteomes" id="UP001060164">
    <property type="component" value="Chromosome"/>
</dbReference>
<dbReference type="Pfam" id="PF02911">
    <property type="entry name" value="Formyl_trans_C"/>
    <property type="match status" value="1"/>
</dbReference>
<evidence type="ECO:0000256" key="4">
    <source>
        <dbReference type="ARBA" id="ARBA00022917"/>
    </source>
</evidence>
<dbReference type="GO" id="GO:0004479">
    <property type="term" value="F:methionyl-tRNA formyltransferase activity"/>
    <property type="evidence" value="ECO:0007669"/>
    <property type="project" value="UniProtKB-EC"/>
</dbReference>
<dbReference type="Gene3D" id="3.40.50.12230">
    <property type="match status" value="1"/>
</dbReference>
<dbReference type="CDD" id="cd08646">
    <property type="entry name" value="FMT_core_Met-tRNA-FMT_N"/>
    <property type="match status" value="1"/>
</dbReference>
<feature type="domain" description="Formyl transferase N-terminal" evidence="6">
    <location>
        <begin position="1"/>
        <end position="180"/>
    </location>
</feature>
<dbReference type="PANTHER" id="PTHR11138">
    <property type="entry name" value="METHIONYL-TRNA FORMYLTRANSFERASE"/>
    <property type="match status" value="1"/>
</dbReference>
<evidence type="ECO:0000256" key="1">
    <source>
        <dbReference type="ARBA" id="ARBA00010699"/>
    </source>
</evidence>
<organism evidence="8 9">
    <name type="scientific">Ruminococcus gauvreauii</name>
    <dbReference type="NCBI Taxonomy" id="438033"/>
    <lineage>
        <taxon>Bacteria</taxon>
        <taxon>Bacillati</taxon>
        <taxon>Bacillota</taxon>
        <taxon>Clostridia</taxon>
        <taxon>Eubacteriales</taxon>
        <taxon>Oscillospiraceae</taxon>
        <taxon>Ruminococcus</taxon>
    </lineage>
</organism>
<evidence type="ECO:0000313" key="9">
    <source>
        <dbReference type="Proteomes" id="UP001060164"/>
    </source>
</evidence>
<evidence type="ECO:0000256" key="5">
    <source>
        <dbReference type="HAMAP-Rule" id="MF_00182"/>
    </source>
</evidence>
<reference evidence="8" key="1">
    <citation type="journal article" date="2022" name="Cell">
        <title>Design, construction, and in vivo augmentation of a complex gut microbiome.</title>
        <authorList>
            <person name="Cheng A.G."/>
            <person name="Ho P.Y."/>
            <person name="Aranda-Diaz A."/>
            <person name="Jain S."/>
            <person name="Yu F.B."/>
            <person name="Meng X."/>
            <person name="Wang M."/>
            <person name="Iakiviak M."/>
            <person name="Nagashima K."/>
            <person name="Zhao A."/>
            <person name="Murugkar P."/>
            <person name="Patil A."/>
            <person name="Atabakhsh K."/>
            <person name="Weakley A."/>
            <person name="Yan J."/>
            <person name="Brumbaugh A.R."/>
            <person name="Higginbottom S."/>
            <person name="Dimas A."/>
            <person name="Shiver A.L."/>
            <person name="Deutschbauer A."/>
            <person name="Neff N."/>
            <person name="Sonnenburg J.L."/>
            <person name="Huang K.C."/>
            <person name="Fischbach M.A."/>
        </authorList>
    </citation>
    <scope>NUCLEOTIDE SEQUENCE</scope>
    <source>
        <strain evidence="8">DSM 19829</strain>
    </source>
</reference>
<dbReference type="EMBL" id="CP102290">
    <property type="protein sequence ID" value="UWP58489.1"/>
    <property type="molecule type" value="Genomic_DNA"/>
</dbReference>
<comment type="catalytic activity">
    <reaction evidence="5">
        <text>L-methionyl-tRNA(fMet) + (6R)-10-formyltetrahydrofolate = N-formyl-L-methionyl-tRNA(fMet) + (6S)-5,6,7,8-tetrahydrofolate + H(+)</text>
        <dbReference type="Rhea" id="RHEA:24380"/>
        <dbReference type="Rhea" id="RHEA-COMP:9952"/>
        <dbReference type="Rhea" id="RHEA-COMP:9953"/>
        <dbReference type="ChEBI" id="CHEBI:15378"/>
        <dbReference type="ChEBI" id="CHEBI:57453"/>
        <dbReference type="ChEBI" id="CHEBI:78530"/>
        <dbReference type="ChEBI" id="CHEBI:78844"/>
        <dbReference type="ChEBI" id="CHEBI:195366"/>
        <dbReference type="EC" id="2.1.2.9"/>
    </reaction>
</comment>
<dbReference type="InterPro" id="IPR005793">
    <property type="entry name" value="Formyl_trans_C"/>
</dbReference>
<evidence type="ECO:0000259" key="6">
    <source>
        <dbReference type="Pfam" id="PF00551"/>
    </source>
</evidence>
<comment type="similarity">
    <text evidence="1 5">Belongs to the Fmt family.</text>
</comment>
<dbReference type="PROSITE" id="PS00373">
    <property type="entry name" value="GART"/>
    <property type="match status" value="1"/>
</dbReference>
<dbReference type="CDD" id="cd08704">
    <property type="entry name" value="Met_tRNA_FMT_C"/>
    <property type="match status" value="1"/>
</dbReference>
<dbReference type="EC" id="2.1.2.9" evidence="2 5"/>
<dbReference type="HAMAP" id="MF_00182">
    <property type="entry name" value="Formyl_trans"/>
    <property type="match status" value="1"/>
</dbReference>
<dbReference type="NCBIfam" id="TIGR00460">
    <property type="entry name" value="fmt"/>
    <property type="match status" value="1"/>
</dbReference>
<evidence type="ECO:0000256" key="2">
    <source>
        <dbReference type="ARBA" id="ARBA00012261"/>
    </source>
</evidence>
<proteinExistence type="inferred from homology"/>
<name>A0ABY5VDQ0_9FIRM</name>
<dbReference type="InterPro" id="IPR041711">
    <property type="entry name" value="Met-tRNA-FMT_N"/>
</dbReference>
<keyword evidence="3 5" id="KW-0808">Transferase</keyword>
<gene>
    <name evidence="5 8" type="primary">fmt</name>
    <name evidence="8" type="ORF">NQ502_14010</name>
</gene>
<evidence type="ECO:0000313" key="8">
    <source>
        <dbReference type="EMBL" id="UWP58489.1"/>
    </source>
</evidence>
<keyword evidence="9" id="KW-1185">Reference proteome</keyword>
<dbReference type="PANTHER" id="PTHR11138:SF5">
    <property type="entry name" value="METHIONYL-TRNA FORMYLTRANSFERASE, MITOCHONDRIAL"/>
    <property type="match status" value="1"/>
</dbReference>
<dbReference type="InterPro" id="IPR036477">
    <property type="entry name" value="Formyl_transf_N_sf"/>
</dbReference>
<comment type="function">
    <text evidence="5">Attaches a formyl group to the free amino group of methionyl-tRNA(fMet). The formyl group appears to play a dual role in the initiator identity of N-formylmethionyl-tRNA by promoting its recognition by IF2 and preventing the misappropriation of this tRNA by the elongation apparatus.</text>
</comment>
<dbReference type="InterPro" id="IPR002376">
    <property type="entry name" value="Formyl_transf_N"/>
</dbReference>
<dbReference type="Pfam" id="PF00551">
    <property type="entry name" value="Formyl_trans_N"/>
    <property type="match status" value="1"/>
</dbReference>
<protein>
    <recommendedName>
        <fullName evidence="2 5">Methionyl-tRNA formyltransferase</fullName>
        <ecNumber evidence="2 5">2.1.2.9</ecNumber>
    </recommendedName>
</protein>
<keyword evidence="4 5" id="KW-0648">Protein biosynthesis</keyword>
<feature type="binding site" evidence="5">
    <location>
        <begin position="109"/>
        <end position="112"/>
    </location>
    <ligand>
        <name>(6S)-5,6,7,8-tetrahydrofolate</name>
        <dbReference type="ChEBI" id="CHEBI:57453"/>
    </ligand>
</feature>
<sequence>MRVIFMGTPDFSVGTLEALVEAGHEIAAVVTQPDKPKGRGKTMQPTPVKEAAVKHNLNVLQPSRVRDEAFLDQLEELHADVAVVVAFGQIIPKRLLEMPKYGCINVHASLLPDYRGAAPIQRAVIDGRKESGVTVMKMDEGLDTGDMIAKVSVPLEEAETGGSLFEKLSAAGAKLLVETLPAIASGEAVYEKQPQESPTPYASMITKSMGQIDWNKSAAELERLVRGLNPWPSAFTGWNHKILKIWKASVCEENSSFMPGQVVRASGDGICVQTGQGLLCVRELQLEGKKRMEADAFLRGNEMKEGAELTVSR</sequence>
<evidence type="ECO:0000256" key="3">
    <source>
        <dbReference type="ARBA" id="ARBA00022679"/>
    </source>
</evidence>
<dbReference type="InterPro" id="IPR044135">
    <property type="entry name" value="Met-tRNA-FMT_C"/>
</dbReference>
<dbReference type="SUPFAM" id="SSF50486">
    <property type="entry name" value="FMT C-terminal domain-like"/>
    <property type="match status" value="1"/>
</dbReference>
<feature type="domain" description="Formyl transferase C-terminal" evidence="7">
    <location>
        <begin position="205"/>
        <end position="301"/>
    </location>
</feature>
<dbReference type="InterPro" id="IPR001555">
    <property type="entry name" value="GART_AS"/>
</dbReference>
<dbReference type="InterPro" id="IPR011034">
    <property type="entry name" value="Formyl_transferase-like_C_sf"/>
</dbReference>
<accession>A0ABY5VDQ0</accession>